<dbReference type="EMBL" id="AMZH03014667">
    <property type="protein sequence ID" value="RRT47244.1"/>
    <property type="molecule type" value="Genomic_DNA"/>
</dbReference>
<accession>A0A426Y6A1</accession>
<proteinExistence type="predicted"/>
<feature type="compositionally biased region" description="Low complexity" evidence="1">
    <location>
        <begin position="94"/>
        <end position="111"/>
    </location>
</feature>
<evidence type="ECO:0000313" key="2">
    <source>
        <dbReference type="EMBL" id="RRT47244.1"/>
    </source>
</evidence>
<feature type="compositionally biased region" description="Basic residues" evidence="1">
    <location>
        <begin position="140"/>
        <end position="154"/>
    </location>
</feature>
<comment type="caution">
    <text evidence="2">The sequence shown here is derived from an EMBL/GenBank/DDBJ whole genome shotgun (WGS) entry which is preliminary data.</text>
</comment>
<organism evidence="2 3">
    <name type="scientific">Ensete ventricosum</name>
    <name type="common">Abyssinian banana</name>
    <name type="synonym">Musa ensete</name>
    <dbReference type="NCBI Taxonomy" id="4639"/>
    <lineage>
        <taxon>Eukaryota</taxon>
        <taxon>Viridiplantae</taxon>
        <taxon>Streptophyta</taxon>
        <taxon>Embryophyta</taxon>
        <taxon>Tracheophyta</taxon>
        <taxon>Spermatophyta</taxon>
        <taxon>Magnoliopsida</taxon>
        <taxon>Liliopsida</taxon>
        <taxon>Zingiberales</taxon>
        <taxon>Musaceae</taxon>
        <taxon>Ensete</taxon>
    </lineage>
</organism>
<dbReference type="AlphaFoldDB" id="A0A426Y6A1"/>
<dbReference type="Proteomes" id="UP000287651">
    <property type="component" value="Unassembled WGS sequence"/>
</dbReference>
<protein>
    <submittedName>
        <fullName evidence="2">Uncharacterized protein</fullName>
    </submittedName>
</protein>
<evidence type="ECO:0000256" key="1">
    <source>
        <dbReference type="SAM" id="MobiDB-lite"/>
    </source>
</evidence>
<feature type="compositionally biased region" description="Basic and acidic residues" evidence="1">
    <location>
        <begin position="114"/>
        <end position="126"/>
    </location>
</feature>
<evidence type="ECO:0000313" key="3">
    <source>
        <dbReference type="Proteomes" id="UP000287651"/>
    </source>
</evidence>
<gene>
    <name evidence="2" type="ORF">B296_00013362</name>
</gene>
<feature type="region of interest" description="Disordered" evidence="1">
    <location>
        <begin position="92"/>
        <end position="184"/>
    </location>
</feature>
<reference evidence="2 3" key="1">
    <citation type="journal article" date="2014" name="Agronomy (Basel)">
        <title>A Draft Genome Sequence for Ensete ventricosum, the Drought-Tolerant Tree Against Hunger.</title>
        <authorList>
            <person name="Harrison J."/>
            <person name="Moore K.A."/>
            <person name="Paszkiewicz K."/>
            <person name="Jones T."/>
            <person name="Grant M."/>
            <person name="Ambacheew D."/>
            <person name="Muzemil S."/>
            <person name="Studholme D.J."/>
        </authorList>
    </citation>
    <scope>NUCLEOTIDE SEQUENCE [LARGE SCALE GENOMIC DNA]</scope>
</reference>
<sequence>MSWPRCQHDSVPLVCARSSASTSVGFEVRVRSSHMVNTHINGQCTRCVMLAHGWHVRRCDAAPDLYEPIARIADMVNLDMIHGMSGVGRGCPGLTARAPTPTAPTASLSSPEVQEVRAEAMAKKGVEASSKPPTKETVHPRKKVKVSSNRHKSWQRKEGSKSHTSKSKERVGAAMKHRLLDPDD</sequence>
<feature type="compositionally biased region" description="Basic and acidic residues" evidence="1">
    <location>
        <begin position="155"/>
        <end position="171"/>
    </location>
</feature>
<name>A0A426Y6A1_ENSVE</name>